<dbReference type="SUPFAM" id="SSF50630">
    <property type="entry name" value="Acid proteases"/>
    <property type="match status" value="1"/>
</dbReference>
<dbReference type="InterPro" id="IPR033121">
    <property type="entry name" value="PEPTIDASE_A1"/>
</dbReference>
<evidence type="ECO:0000256" key="3">
    <source>
        <dbReference type="ARBA" id="ARBA00022750"/>
    </source>
</evidence>
<accession>A0AAE0EH50</accession>
<dbReference type="GO" id="GO:0005576">
    <property type="term" value="C:extracellular region"/>
    <property type="evidence" value="ECO:0007669"/>
    <property type="project" value="TreeGrafter"/>
</dbReference>
<dbReference type="Pfam" id="PF14541">
    <property type="entry name" value="TAXi_C"/>
    <property type="match status" value="1"/>
</dbReference>
<comment type="similarity">
    <text evidence="1">Belongs to the peptidase A1 family.</text>
</comment>
<dbReference type="EMBL" id="JANJYJ010000002">
    <property type="protein sequence ID" value="KAK3228248.1"/>
    <property type="molecule type" value="Genomic_DNA"/>
</dbReference>
<dbReference type="Gene3D" id="2.40.70.10">
    <property type="entry name" value="Acid Proteases"/>
    <property type="match status" value="2"/>
</dbReference>
<name>A0AAE0EH50_9ROSI</name>
<evidence type="ECO:0000313" key="7">
    <source>
        <dbReference type="EMBL" id="KAK3228248.1"/>
    </source>
</evidence>
<dbReference type="AlphaFoldDB" id="A0AAE0EH50"/>
<dbReference type="PANTHER" id="PTHR47967:SF23">
    <property type="entry name" value="OS04G0448300 PROTEIN"/>
    <property type="match status" value="1"/>
</dbReference>
<keyword evidence="3" id="KW-0064">Aspartyl protease</keyword>
<dbReference type="InterPro" id="IPR032861">
    <property type="entry name" value="TAXi_N"/>
</dbReference>
<sequence>MSCVSSSSSVISKDISFTAPLIHRSSPESPFYNPNATQLDIIKASLRISSTRAKAFSNLKTNKNISGSIKFPVPTFEQLIKNEYVIRYRIGSPPMETYGAADTASSLTWLQCVGCEECYLQPIDLFDPSTSSTYNPVLCGSDECNKAAYTDECSGAPQEQCCYSTEYEDEAYSYGDIATETFTFPDTGSTTSNNGNNLDISHKNIIFGCGFKNKDVDGSSPGIVGLSNHRSSLVGQLGLTLFSYCVPADINIHGQMRFGSAAIISRPTTKLAPNEESLYYFQNVDGLYVDGEKVEGIPDDVFKFVEGEPGGFLIDTGTTYTQFPSTAFDPLMEKLKEKMQSRGMEPIKDVPKFFELCYDMKYRYTGYLPTIEIRFTDSIMPLMLSNDNAWLVMPSFSSGDPQYFCLAMDDGEDDDTSVLGMHQMRDLNVGIDLQLLQVSFFYNTNCPQYQ</sequence>
<evidence type="ECO:0000259" key="6">
    <source>
        <dbReference type="PROSITE" id="PS51767"/>
    </source>
</evidence>
<protein>
    <recommendedName>
        <fullName evidence="6">Peptidase A1 domain-containing protein</fullName>
    </recommendedName>
</protein>
<dbReference type="GO" id="GO:0004190">
    <property type="term" value="F:aspartic-type endopeptidase activity"/>
    <property type="evidence" value="ECO:0007669"/>
    <property type="project" value="UniProtKB-KW"/>
</dbReference>
<dbReference type="InterPro" id="IPR021109">
    <property type="entry name" value="Peptidase_aspartic_dom_sf"/>
</dbReference>
<dbReference type="InterPro" id="IPR051708">
    <property type="entry name" value="Plant_Aspart_Prot_A1"/>
</dbReference>
<dbReference type="InterPro" id="IPR032799">
    <property type="entry name" value="TAXi_C"/>
</dbReference>
<evidence type="ECO:0000256" key="1">
    <source>
        <dbReference type="ARBA" id="ARBA00007447"/>
    </source>
</evidence>
<dbReference type="PROSITE" id="PS00141">
    <property type="entry name" value="ASP_PROTEASE"/>
    <property type="match status" value="1"/>
</dbReference>
<dbReference type="PROSITE" id="PS51767">
    <property type="entry name" value="PEPTIDASE_A1"/>
    <property type="match status" value="1"/>
</dbReference>
<dbReference type="GO" id="GO:0006508">
    <property type="term" value="P:proteolysis"/>
    <property type="evidence" value="ECO:0007669"/>
    <property type="project" value="UniProtKB-KW"/>
</dbReference>
<keyword evidence="2" id="KW-0645">Protease</keyword>
<reference evidence="7" key="1">
    <citation type="journal article" date="2023" name="Plant J.">
        <title>Genome sequences and population genomics provide insights into the demographic history, inbreeding, and mutation load of two 'living fossil' tree species of Dipteronia.</title>
        <authorList>
            <person name="Feng Y."/>
            <person name="Comes H.P."/>
            <person name="Chen J."/>
            <person name="Zhu S."/>
            <person name="Lu R."/>
            <person name="Zhang X."/>
            <person name="Li P."/>
            <person name="Qiu J."/>
            <person name="Olsen K.M."/>
            <person name="Qiu Y."/>
        </authorList>
    </citation>
    <scope>NUCLEOTIDE SEQUENCE</scope>
    <source>
        <strain evidence="7">NBL</strain>
    </source>
</reference>
<evidence type="ECO:0000256" key="5">
    <source>
        <dbReference type="ARBA" id="ARBA00023180"/>
    </source>
</evidence>
<proteinExistence type="inferred from homology"/>
<dbReference type="Pfam" id="PF14543">
    <property type="entry name" value="TAXi_N"/>
    <property type="match status" value="1"/>
</dbReference>
<dbReference type="InterPro" id="IPR034161">
    <property type="entry name" value="Pepsin-like_plant"/>
</dbReference>
<keyword evidence="8" id="KW-1185">Reference proteome</keyword>
<feature type="domain" description="Peptidase A1" evidence="6">
    <location>
        <begin position="84"/>
        <end position="441"/>
    </location>
</feature>
<evidence type="ECO:0000256" key="4">
    <source>
        <dbReference type="ARBA" id="ARBA00022801"/>
    </source>
</evidence>
<keyword evidence="4" id="KW-0378">Hydrolase</keyword>
<dbReference type="Proteomes" id="UP001281410">
    <property type="component" value="Unassembled WGS sequence"/>
</dbReference>
<keyword evidence="5" id="KW-0325">Glycoprotein</keyword>
<dbReference type="PANTHER" id="PTHR47967">
    <property type="entry name" value="OS07G0603500 PROTEIN-RELATED"/>
    <property type="match status" value="1"/>
</dbReference>
<dbReference type="InterPro" id="IPR001969">
    <property type="entry name" value="Aspartic_peptidase_AS"/>
</dbReference>
<organism evidence="7 8">
    <name type="scientific">Dipteronia sinensis</name>
    <dbReference type="NCBI Taxonomy" id="43782"/>
    <lineage>
        <taxon>Eukaryota</taxon>
        <taxon>Viridiplantae</taxon>
        <taxon>Streptophyta</taxon>
        <taxon>Embryophyta</taxon>
        <taxon>Tracheophyta</taxon>
        <taxon>Spermatophyta</taxon>
        <taxon>Magnoliopsida</taxon>
        <taxon>eudicotyledons</taxon>
        <taxon>Gunneridae</taxon>
        <taxon>Pentapetalae</taxon>
        <taxon>rosids</taxon>
        <taxon>malvids</taxon>
        <taxon>Sapindales</taxon>
        <taxon>Sapindaceae</taxon>
        <taxon>Hippocastanoideae</taxon>
        <taxon>Acereae</taxon>
        <taxon>Dipteronia</taxon>
    </lineage>
</organism>
<evidence type="ECO:0000256" key="2">
    <source>
        <dbReference type="ARBA" id="ARBA00022670"/>
    </source>
</evidence>
<comment type="caution">
    <text evidence="7">The sequence shown here is derived from an EMBL/GenBank/DDBJ whole genome shotgun (WGS) entry which is preliminary data.</text>
</comment>
<evidence type="ECO:0000313" key="8">
    <source>
        <dbReference type="Proteomes" id="UP001281410"/>
    </source>
</evidence>
<gene>
    <name evidence="7" type="ORF">Dsin_008110</name>
</gene>
<dbReference type="CDD" id="cd05476">
    <property type="entry name" value="pepsin_A_like_plant"/>
    <property type="match status" value="1"/>
</dbReference>